<dbReference type="EMBL" id="JARKIF010000015">
    <property type="protein sequence ID" value="KAJ7622144.1"/>
    <property type="molecule type" value="Genomic_DNA"/>
</dbReference>
<reference evidence="1" key="1">
    <citation type="submission" date="2023-03" db="EMBL/GenBank/DDBJ databases">
        <title>Massive genome expansion in bonnet fungi (Mycena s.s.) driven by repeated elements and novel gene families across ecological guilds.</title>
        <authorList>
            <consortium name="Lawrence Berkeley National Laboratory"/>
            <person name="Harder C.B."/>
            <person name="Miyauchi S."/>
            <person name="Viragh M."/>
            <person name="Kuo A."/>
            <person name="Thoen E."/>
            <person name="Andreopoulos B."/>
            <person name="Lu D."/>
            <person name="Skrede I."/>
            <person name="Drula E."/>
            <person name="Henrissat B."/>
            <person name="Morin E."/>
            <person name="Kohler A."/>
            <person name="Barry K."/>
            <person name="LaButti K."/>
            <person name="Morin E."/>
            <person name="Salamov A."/>
            <person name="Lipzen A."/>
            <person name="Mereny Z."/>
            <person name="Hegedus B."/>
            <person name="Baldrian P."/>
            <person name="Stursova M."/>
            <person name="Weitz H."/>
            <person name="Taylor A."/>
            <person name="Grigoriev I.V."/>
            <person name="Nagy L.G."/>
            <person name="Martin F."/>
            <person name="Kauserud H."/>
        </authorList>
    </citation>
    <scope>NUCLEOTIDE SEQUENCE</scope>
    <source>
        <strain evidence="1">9284</strain>
    </source>
</reference>
<dbReference type="AlphaFoldDB" id="A0AAD7BIF1"/>
<evidence type="ECO:0000313" key="2">
    <source>
        <dbReference type="Proteomes" id="UP001221142"/>
    </source>
</evidence>
<proteinExistence type="predicted"/>
<evidence type="ECO:0000313" key="1">
    <source>
        <dbReference type="EMBL" id="KAJ7622144.1"/>
    </source>
</evidence>
<dbReference type="Proteomes" id="UP001221142">
    <property type="component" value="Unassembled WGS sequence"/>
</dbReference>
<dbReference type="InterPro" id="IPR016024">
    <property type="entry name" value="ARM-type_fold"/>
</dbReference>
<protein>
    <submittedName>
        <fullName evidence="1">Uncharacterized protein</fullName>
    </submittedName>
</protein>
<comment type="caution">
    <text evidence="1">The sequence shown here is derived from an EMBL/GenBank/DDBJ whole genome shotgun (WGS) entry which is preliminary data.</text>
</comment>
<name>A0AAD7BIF1_9AGAR</name>
<dbReference type="Gene3D" id="1.25.10.10">
    <property type="entry name" value="Leucine-rich Repeat Variant"/>
    <property type="match status" value="1"/>
</dbReference>
<gene>
    <name evidence="1" type="ORF">FB45DRAFT_1006179</name>
</gene>
<keyword evidence="2" id="KW-1185">Reference proteome</keyword>
<dbReference type="SUPFAM" id="SSF48371">
    <property type="entry name" value="ARM repeat"/>
    <property type="match status" value="1"/>
</dbReference>
<accession>A0AAD7BIF1</accession>
<dbReference type="InterPro" id="IPR011989">
    <property type="entry name" value="ARM-like"/>
</dbReference>
<sequence length="313" mass="35318">MFHDTIYCEIPRLTVMLKHHKSVIRNSVGHLFCVFANHPIFQVASASLRLALGAQVAAIIHMIHDEKDEEIRNSVVGVFKRAAANPNLHYAIVPEIPLFFWMVRDSDIACRQIEIFHTAIRAAIPAVIGMLQDEREGVRNSGTRLFRKLVAHEALHDELRAQISRVVLIMEIDRWNTDIRAYAGRFLEKACANPTFSDEMTIELPRILAMVQAARTEGSFSDFRQDVRPCAFQHAVEAEIPRILEMFQHEHVQVRAWAVALFVRLGALPQYDDAMKTSIPTLVKMVGNRIGGCRECAAEAIESIAASESAIER</sequence>
<organism evidence="1 2">
    <name type="scientific">Roridomyces roridus</name>
    <dbReference type="NCBI Taxonomy" id="1738132"/>
    <lineage>
        <taxon>Eukaryota</taxon>
        <taxon>Fungi</taxon>
        <taxon>Dikarya</taxon>
        <taxon>Basidiomycota</taxon>
        <taxon>Agaricomycotina</taxon>
        <taxon>Agaricomycetes</taxon>
        <taxon>Agaricomycetidae</taxon>
        <taxon>Agaricales</taxon>
        <taxon>Marasmiineae</taxon>
        <taxon>Mycenaceae</taxon>
        <taxon>Roridomyces</taxon>
    </lineage>
</organism>